<accession>A0A9X0B8F8</accession>
<organism evidence="2 3">
    <name type="scientific">Penicillium cosmopolitanum</name>
    <dbReference type="NCBI Taxonomy" id="1131564"/>
    <lineage>
        <taxon>Eukaryota</taxon>
        <taxon>Fungi</taxon>
        <taxon>Dikarya</taxon>
        <taxon>Ascomycota</taxon>
        <taxon>Pezizomycotina</taxon>
        <taxon>Eurotiomycetes</taxon>
        <taxon>Eurotiomycetidae</taxon>
        <taxon>Eurotiales</taxon>
        <taxon>Aspergillaceae</taxon>
        <taxon>Penicillium</taxon>
    </lineage>
</organism>
<dbReference type="GO" id="GO:0046983">
    <property type="term" value="F:protein dimerization activity"/>
    <property type="evidence" value="ECO:0007669"/>
    <property type="project" value="InterPro"/>
</dbReference>
<dbReference type="InterPro" id="IPR008906">
    <property type="entry name" value="HATC_C_dom"/>
</dbReference>
<keyword evidence="3" id="KW-1185">Reference proteome</keyword>
<dbReference type="OrthoDB" id="4507940at2759"/>
<dbReference type="EMBL" id="JAPZBU010000008">
    <property type="protein sequence ID" value="KAJ5392002.1"/>
    <property type="molecule type" value="Genomic_DNA"/>
</dbReference>
<proteinExistence type="predicted"/>
<dbReference type="InterPro" id="IPR012337">
    <property type="entry name" value="RNaseH-like_sf"/>
</dbReference>
<comment type="caution">
    <text evidence="2">The sequence shown here is derived from an EMBL/GenBank/DDBJ whole genome shotgun (WGS) entry which is preliminary data.</text>
</comment>
<feature type="non-terminal residue" evidence="2">
    <location>
        <position position="257"/>
    </location>
</feature>
<evidence type="ECO:0000313" key="3">
    <source>
        <dbReference type="Proteomes" id="UP001147747"/>
    </source>
</evidence>
<evidence type="ECO:0000259" key="1">
    <source>
        <dbReference type="Pfam" id="PF05699"/>
    </source>
</evidence>
<dbReference type="AlphaFoldDB" id="A0A9X0B8F8"/>
<dbReference type="Proteomes" id="UP001147747">
    <property type="component" value="Unassembled WGS sequence"/>
</dbReference>
<dbReference type="GeneID" id="81371109"/>
<dbReference type="RefSeq" id="XP_056487680.1">
    <property type="nucleotide sequence ID" value="XM_056632129.1"/>
</dbReference>
<feature type="domain" description="HAT C-terminal dimerisation" evidence="1">
    <location>
        <begin position="188"/>
        <end position="242"/>
    </location>
</feature>
<dbReference type="SUPFAM" id="SSF53098">
    <property type="entry name" value="Ribonuclease H-like"/>
    <property type="match status" value="1"/>
</dbReference>
<reference evidence="2" key="2">
    <citation type="journal article" date="2023" name="IMA Fungus">
        <title>Comparative genomic study of the Penicillium genus elucidates a diverse pangenome and 15 lateral gene transfer events.</title>
        <authorList>
            <person name="Petersen C."/>
            <person name="Sorensen T."/>
            <person name="Nielsen M.R."/>
            <person name="Sondergaard T.E."/>
            <person name="Sorensen J.L."/>
            <person name="Fitzpatrick D.A."/>
            <person name="Frisvad J.C."/>
            <person name="Nielsen K.L."/>
        </authorList>
    </citation>
    <scope>NUCLEOTIDE SEQUENCE</scope>
    <source>
        <strain evidence="2">IBT 29677</strain>
    </source>
</reference>
<reference evidence="2" key="1">
    <citation type="submission" date="2022-12" db="EMBL/GenBank/DDBJ databases">
        <authorList>
            <person name="Petersen C."/>
        </authorList>
    </citation>
    <scope>NUCLEOTIDE SEQUENCE</scope>
    <source>
        <strain evidence="2">IBT 29677</strain>
    </source>
</reference>
<dbReference type="Pfam" id="PF05699">
    <property type="entry name" value="Dimer_Tnp_hAT"/>
    <property type="match status" value="1"/>
</dbReference>
<evidence type="ECO:0000313" key="2">
    <source>
        <dbReference type="EMBL" id="KAJ5392002.1"/>
    </source>
</evidence>
<name>A0A9X0B8F8_9EURO</name>
<gene>
    <name evidence="2" type="ORF">N7509_007492</name>
</gene>
<sequence>CFRNNIRFNYQLLAEEYQDLNYPRLLDAFREILLAFEPLTESYTRIRAFAVFIHTSPQRRKAFKDIQEANQKLLLIQDQQINYLLCLTKPFFNFTNTLSKSKTATIHQKKTVLKALKVSYKKLYRYYRRTINLQRNIYTISTILAPSYKLHQRNSQQSKSRLYLSYYATRIPKEFLINRQSLKTISEIQEHHQEYPVLARIARNTLAIPATGAGVEQMFNYAQDICHYRHRSLKESTISNLIIYIYTSNFKSKADLK</sequence>
<protein>
    <recommendedName>
        <fullName evidence="1">HAT C-terminal dimerisation domain-containing protein</fullName>
    </recommendedName>
</protein>